<name>A0A6A5Q9L6_AMPQU</name>
<gene>
    <name evidence="1" type="ORF">BDU57DRAFT_105794</name>
</gene>
<organism evidence="1 2">
    <name type="scientific">Ampelomyces quisqualis</name>
    <name type="common">Powdery mildew agent</name>
    <dbReference type="NCBI Taxonomy" id="50730"/>
    <lineage>
        <taxon>Eukaryota</taxon>
        <taxon>Fungi</taxon>
        <taxon>Dikarya</taxon>
        <taxon>Ascomycota</taxon>
        <taxon>Pezizomycotina</taxon>
        <taxon>Dothideomycetes</taxon>
        <taxon>Pleosporomycetidae</taxon>
        <taxon>Pleosporales</taxon>
        <taxon>Pleosporineae</taxon>
        <taxon>Phaeosphaeriaceae</taxon>
        <taxon>Ampelomyces</taxon>
    </lineage>
</organism>
<accession>A0A6A5Q9L6</accession>
<dbReference type="AlphaFoldDB" id="A0A6A5Q9L6"/>
<proteinExistence type="predicted"/>
<sequence length="125" mass="14056">MKLMRGENGRRFSLSRALACTFTLTPMNLVPLTRAQGTSHPHQHEQPSPPRYQRLQLLLPLPGSIWSSSRRAFEVVPITTVCAHVSKRTCAIAESRLQRHFPLLLSRNSYSGILCPFPSDDESVC</sequence>
<dbReference type="Proteomes" id="UP000800096">
    <property type="component" value="Unassembled WGS sequence"/>
</dbReference>
<dbReference type="EMBL" id="ML979144">
    <property type="protein sequence ID" value="KAF1911488.1"/>
    <property type="molecule type" value="Genomic_DNA"/>
</dbReference>
<reference evidence="1" key="1">
    <citation type="journal article" date="2020" name="Stud. Mycol.">
        <title>101 Dothideomycetes genomes: a test case for predicting lifestyles and emergence of pathogens.</title>
        <authorList>
            <person name="Haridas S."/>
            <person name="Albert R."/>
            <person name="Binder M."/>
            <person name="Bloem J."/>
            <person name="Labutti K."/>
            <person name="Salamov A."/>
            <person name="Andreopoulos B."/>
            <person name="Baker S."/>
            <person name="Barry K."/>
            <person name="Bills G."/>
            <person name="Bluhm B."/>
            <person name="Cannon C."/>
            <person name="Castanera R."/>
            <person name="Culley D."/>
            <person name="Daum C."/>
            <person name="Ezra D."/>
            <person name="Gonzalez J."/>
            <person name="Henrissat B."/>
            <person name="Kuo A."/>
            <person name="Liang C."/>
            <person name="Lipzen A."/>
            <person name="Lutzoni F."/>
            <person name="Magnuson J."/>
            <person name="Mondo S."/>
            <person name="Nolan M."/>
            <person name="Ohm R."/>
            <person name="Pangilinan J."/>
            <person name="Park H.-J."/>
            <person name="Ramirez L."/>
            <person name="Alfaro M."/>
            <person name="Sun H."/>
            <person name="Tritt A."/>
            <person name="Yoshinaga Y."/>
            <person name="Zwiers L.-H."/>
            <person name="Turgeon B."/>
            <person name="Goodwin S."/>
            <person name="Spatafora J."/>
            <person name="Crous P."/>
            <person name="Grigoriev I."/>
        </authorList>
    </citation>
    <scope>NUCLEOTIDE SEQUENCE</scope>
    <source>
        <strain evidence="1">HMLAC05119</strain>
    </source>
</reference>
<protein>
    <submittedName>
        <fullName evidence="1">Uncharacterized protein</fullName>
    </submittedName>
</protein>
<keyword evidence="2" id="KW-1185">Reference proteome</keyword>
<evidence type="ECO:0000313" key="2">
    <source>
        <dbReference type="Proteomes" id="UP000800096"/>
    </source>
</evidence>
<evidence type="ECO:0000313" key="1">
    <source>
        <dbReference type="EMBL" id="KAF1911488.1"/>
    </source>
</evidence>